<organism evidence="4 5">
    <name type="scientific">Cavenderia fasciculata</name>
    <name type="common">Slime mold</name>
    <name type="synonym">Dictyostelium fasciculatum</name>
    <dbReference type="NCBI Taxonomy" id="261658"/>
    <lineage>
        <taxon>Eukaryota</taxon>
        <taxon>Amoebozoa</taxon>
        <taxon>Evosea</taxon>
        <taxon>Eumycetozoa</taxon>
        <taxon>Dictyostelia</taxon>
        <taxon>Acytosteliales</taxon>
        <taxon>Cavenderiaceae</taxon>
        <taxon>Cavenderia</taxon>
    </lineage>
</organism>
<evidence type="ECO:0000313" key="4">
    <source>
        <dbReference type="EMBL" id="EGG18880.1"/>
    </source>
</evidence>
<dbReference type="FunFam" id="3.40.50.11210:FF:000001">
    <property type="entry name" value="Ral GTPase-activating protein subunit alpha-1 isoform 1"/>
    <property type="match status" value="1"/>
</dbReference>
<feature type="compositionally biased region" description="Basic and acidic residues" evidence="2">
    <location>
        <begin position="89"/>
        <end position="114"/>
    </location>
</feature>
<feature type="compositionally biased region" description="Polar residues" evidence="2">
    <location>
        <begin position="712"/>
        <end position="733"/>
    </location>
</feature>
<feature type="compositionally biased region" description="Polar residues" evidence="2">
    <location>
        <begin position="766"/>
        <end position="783"/>
    </location>
</feature>
<dbReference type="GeneID" id="14870995"/>
<dbReference type="InterPro" id="IPR027107">
    <property type="entry name" value="Tuberin/Ral-act_asu"/>
</dbReference>
<dbReference type="PANTHER" id="PTHR10063">
    <property type="entry name" value="TUBERIN"/>
    <property type="match status" value="1"/>
</dbReference>
<dbReference type="GO" id="GO:0005096">
    <property type="term" value="F:GTPase activator activity"/>
    <property type="evidence" value="ECO:0007669"/>
    <property type="project" value="UniProtKB-KW"/>
</dbReference>
<dbReference type="PROSITE" id="PS50085">
    <property type="entry name" value="RAPGAP"/>
    <property type="match status" value="1"/>
</dbReference>
<dbReference type="EMBL" id="GL883017">
    <property type="protein sequence ID" value="EGG18880.1"/>
    <property type="molecule type" value="Genomic_DNA"/>
</dbReference>
<keyword evidence="1" id="KW-0343">GTPase activation</keyword>
<dbReference type="InterPro" id="IPR000331">
    <property type="entry name" value="Rap/Ran_GAP_dom"/>
</dbReference>
<dbReference type="PANTHER" id="PTHR10063:SF11">
    <property type="entry name" value="RHO GTPASE-ACTIVATING PROTEIN CG5521-RELATED"/>
    <property type="match status" value="1"/>
</dbReference>
<evidence type="ECO:0000313" key="5">
    <source>
        <dbReference type="Proteomes" id="UP000007797"/>
    </source>
</evidence>
<dbReference type="AlphaFoldDB" id="F4PZW6"/>
<dbReference type="InterPro" id="IPR035974">
    <property type="entry name" value="Rap/Ran-GAP_sf"/>
</dbReference>
<dbReference type="OrthoDB" id="18562at2759"/>
<feature type="region of interest" description="Disordered" evidence="2">
    <location>
        <begin position="53"/>
        <end position="132"/>
    </location>
</feature>
<dbReference type="GO" id="GO:0051056">
    <property type="term" value="P:regulation of small GTPase mediated signal transduction"/>
    <property type="evidence" value="ECO:0007669"/>
    <property type="project" value="InterPro"/>
</dbReference>
<evidence type="ECO:0000259" key="3">
    <source>
        <dbReference type="PROSITE" id="PS50085"/>
    </source>
</evidence>
<protein>
    <submittedName>
        <fullName evidence="4">RapGAP/RanGAP domain-containing protein</fullName>
    </submittedName>
</protein>
<dbReference type="GO" id="GO:0005634">
    <property type="term" value="C:nucleus"/>
    <property type="evidence" value="ECO:0007669"/>
    <property type="project" value="InterPro"/>
</dbReference>
<feature type="compositionally biased region" description="Polar residues" evidence="2">
    <location>
        <begin position="742"/>
        <end position="755"/>
    </location>
</feature>
<reference evidence="5" key="1">
    <citation type="journal article" date="2011" name="Genome Res.">
        <title>Phylogeny-wide analysis of social amoeba genomes highlights ancient origins for complex intercellular communication.</title>
        <authorList>
            <person name="Heidel A.J."/>
            <person name="Lawal H.M."/>
            <person name="Felder M."/>
            <person name="Schilde C."/>
            <person name="Helps N.R."/>
            <person name="Tunggal B."/>
            <person name="Rivero F."/>
            <person name="John U."/>
            <person name="Schleicher M."/>
            <person name="Eichinger L."/>
            <person name="Platzer M."/>
            <person name="Noegel A.A."/>
            <person name="Schaap P."/>
            <person name="Gloeckner G."/>
        </authorList>
    </citation>
    <scope>NUCLEOTIDE SEQUENCE [LARGE SCALE GENOMIC DNA]</scope>
    <source>
        <strain evidence="5">SH3</strain>
    </source>
</reference>
<dbReference type="RefSeq" id="XP_004357342.1">
    <property type="nucleotide sequence ID" value="XM_004357286.1"/>
</dbReference>
<accession>F4PZW6</accession>
<dbReference type="Pfam" id="PF02145">
    <property type="entry name" value="Rap_GAP"/>
    <property type="match status" value="1"/>
</dbReference>
<dbReference type="SUPFAM" id="SSF111347">
    <property type="entry name" value="Rap/Ran-GAP"/>
    <property type="match status" value="1"/>
</dbReference>
<feature type="compositionally biased region" description="Low complexity" evidence="2">
    <location>
        <begin position="59"/>
        <end position="76"/>
    </location>
</feature>
<dbReference type="KEGG" id="dfa:DFA_02619"/>
<name>F4PZW6_CACFS</name>
<evidence type="ECO:0000256" key="1">
    <source>
        <dbReference type="ARBA" id="ARBA00022468"/>
    </source>
</evidence>
<sequence length="783" mass="86386">MSLESEELVSLAIQTMSDWVSANGWIFEGNYKTDTSTLYMLFDALTISMGGKDPNEEISSNSSMSSQTSISYLSSSGQGTPTPPPTTGKDQDKETSAGKDKDKDKEKDKEEAPPKVRKLANPARVPAKVRESAQTALQTVLTRMGNYPNPYNANQMDTSSTFVEVDIVEQIRERAKLAGEPDFPVEQCIRFYTIEGIKLMTLIDQPFGNEQSGGQPFSTIIIRDSTGRYVINTDLSLVALRPKLDGLTPPLADDQVMSDGEGGGQDEFVPTLAGSGQGGAAYKDQSQTTGLLATASNQPYISKYADNCEQFDDITNYLSRHPDEQYTKYIQDLVASESKSLQECQYGLNFAIAVSSQVLGNRYAGDCKFQQSRMLLASLGFFNLENKGRLCPMDNTSSFYQSLRSLDSVSERVQSRVAVYYAKRGDITEEDVIANQTANTSHDYREFVASLGWTVDVEKHSGYLGGLDRRFSSGRVAQYYATSTKEMAFHVASLMPHQDSVNPLEQKKKILSRSQMSVVWCESIEDYEKELRPKADLLSKYSFQLAVEPKASGLFRIKTIHSNSQSKISFGPVLEEMTVSKHILAPLIKATLGNANNYLLASEHRLIHPFAQRRRLIADISDSFRSELRVMQNFQNVFLPLEEDRLYRPPPIPLISSDDVPIFKPVRPTNKQRPISVQLSSPIIPIQPLSLSSTGAVTSGGGNPRIMPTPPVQINKTNTSPSMQPLGSPSSKNWGGLKPTSPVASSTNQTISNPNNPSPGLRGNFLTRNRSINLSDDQSQSPQ</sequence>
<gene>
    <name evidence="4" type="ORF">DFA_02619</name>
</gene>
<dbReference type="Proteomes" id="UP000007797">
    <property type="component" value="Unassembled WGS sequence"/>
</dbReference>
<feature type="region of interest" description="Disordered" evidence="2">
    <location>
        <begin position="694"/>
        <end position="783"/>
    </location>
</feature>
<proteinExistence type="predicted"/>
<keyword evidence="5" id="KW-1185">Reference proteome</keyword>
<feature type="domain" description="Rap-GAP" evidence="3">
    <location>
        <begin position="403"/>
        <end position="620"/>
    </location>
</feature>
<dbReference type="Gene3D" id="3.40.50.11210">
    <property type="entry name" value="Rap/Ran-GAP"/>
    <property type="match status" value="1"/>
</dbReference>
<evidence type="ECO:0000256" key="2">
    <source>
        <dbReference type="SAM" id="MobiDB-lite"/>
    </source>
</evidence>
<dbReference type="GO" id="GO:0005737">
    <property type="term" value="C:cytoplasm"/>
    <property type="evidence" value="ECO:0007669"/>
    <property type="project" value="TreeGrafter"/>
</dbReference>